<dbReference type="Proteomes" id="UP001652626">
    <property type="component" value="Chromosome 21"/>
</dbReference>
<dbReference type="InterPro" id="IPR001810">
    <property type="entry name" value="F-box_dom"/>
</dbReference>
<evidence type="ECO:0000259" key="2">
    <source>
        <dbReference type="PROSITE" id="PS50181"/>
    </source>
</evidence>
<dbReference type="PANTHER" id="PTHR13318">
    <property type="entry name" value="PARTNER OF PAIRED, ISOFORM B-RELATED"/>
    <property type="match status" value="1"/>
</dbReference>
<accession>A0A8B8HP97</accession>
<feature type="domain" description="F-box" evidence="2">
    <location>
        <begin position="5"/>
        <end position="59"/>
    </location>
</feature>
<dbReference type="OMA" id="FNTAREC"/>
<dbReference type="GeneID" id="113393646"/>
<dbReference type="CDD" id="cd09917">
    <property type="entry name" value="F-box_SF"/>
    <property type="match status" value="1"/>
</dbReference>
<evidence type="ECO:0000313" key="3">
    <source>
        <dbReference type="Proteomes" id="UP001652626"/>
    </source>
</evidence>
<dbReference type="InterPro" id="IPR032675">
    <property type="entry name" value="LRR_dom_sf"/>
</dbReference>
<dbReference type="OrthoDB" id="7121653at2759"/>
<dbReference type="InterPro" id="IPR036047">
    <property type="entry name" value="F-box-like_dom_sf"/>
</dbReference>
<dbReference type="SUPFAM" id="SSF52047">
    <property type="entry name" value="RNI-like"/>
    <property type="match status" value="1"/>
</dbReference>
<dbReference type="GO" id="GO:0031146">
    <property type="term" value="P:SCF-dependent proteasomal ubiquitin-dependent protein catabolic process"/>
    <property type="evidence" value="ECO:0007669"/>
    <property type="project" value="TreeGrafter"/>
</dbReference>
<evidence type="ECO:0000313" key="4">
    <source>
        <dbReference type="RefSeq" id="XP_026486427.2"/>
    </source>
</evidence>
<dbReference type="SMART" id="SM00256">
    <property type="entry name" value="FBOX"/>
    <property type="match status" value="1"/>
</dbReference>
<gene>
    <name evidence="4" type="primary">LOC113393646</name>
</gene>
<dbReference type="SMART" id="SM00367">
    <property type="entry name" value="LRR_CC"/>
    <property type="match status" value="2"/>
</dbReference>
<proteinExistence type="predicted"/>
<name>A0A8B8HP97_VANTA</name>
<dbReference type="Gene3D" id="3.80.10.10">
    <property type="entry name" value="Ribonuclease Inhibitor"/>
    <property type="match status" value="2"/>
</dbReference>
<dbReference type="SUPFAM" id="SSF81383">
    <property type="entry name" value="F-box domain"/>
    <property type="match status" value="1"/>
</dbReference>
<keyword evidence="3" id="KW-1185">Reference proteome</keyword>
<protein>
    <submittedName>
        <fullName evidence="4">Uncharacterized protein LOC113393646</fullName>
    </submittedName>
</protein>
<organism evidence="3 4">
    <name type="scientific">Vanessa tameamea</name>
    <name type="common">Kamehameha butterfly</name>
    <dbReference type="NCBI Taxonomy" id="334116"/>
    <lineage>
        <taxon>Eukaryota</taxon>
        <taxon>Metazoa</taxon>
        <taxon>Ecdysozoa</taxon>
        <taxon>Arthropoda</taxon>
        <taxon>Hexapoda</taxon>
        <taxon>Insecta</taxon>
        <taxon>Pterygota</taxon>
        <taxon>Neoptera</taxon>
        <taxon>Endopterygota</taxon>
        <taxon>Lepidoptera</taxon>
        <taxon>Glossata</taxon>
        <taxon>Ditrysia</taxon>
        <taxon>Papilionoidea</taxon>
        <taxon>Nymphalidae</taxon>
        <taxon>Nymphalinae</taxon>
        <taxon>Vanessa</taxon>
    </lineage>
</organism>
<dbReference type="Pfam" id="PF00646">
    <property type="entry name" value="F-box"/>
    <property type="match status" value="1"/>
</dbReference>
<dbReference type="AlphaFoldDB" id="A0A8B8HP97"/>
<dbReference type="PROSITE" id="PS50181">
    <property type="entry name" value="FBOX"/>
    <property type="match status" value="1"/>
</dbReference>
<sequence length="425" mass="48548">MNYNSSTMEDLPDELILMIFSYINALELSLVMSKVCKKWNSLIHSRIIRIKCAEHYKKLHKGLQVIFVTNTDLSIQKSETLISYVIRLSPRLRELTINSDFPLDKNNFKSLSLLVHLRHLDVFAKKQVLNRDTHINPGINSLVVNETISYAFLASLIQNKMSSFHMYGRADYFIPREMDCFLTIHAAQLRDLTLRCSEMTDARFRVLAHCVNLMSLQLYTCPMLTKHGITPIVSLLALQRLHITGTVLLRSRGLLELIGRLPPLVNDLNLSGSQFDSSHCGALASRLPRLRVLELWRCRVERAALLKLARRLPALTRLDTDVELKVPQIKELERHPALTKLRCRWKGVVTTSLSLTSSLQVYSGSFLRNSSEGPSAELFYFWTRDSPLTEHPQTSLPTQLLDNPCLGFKNIPCEQNDYMTPVDSD</sequence>
<reference evidence="4" key="1">
    <citation type="submission" date="2025-08" db="UniProtKB">
        <authorList>
            <consortium name="RefSeq"/>
        </authorList>
    </citation>
    <scope>IDENTIFICATION</scope>
    <source>
        <tissue evidence="4">Whole body</tissue>
    </source>
</reference>
<evidence type="ECO:0000256" key="1">
    <source>
        <dbReference type="ARBA" id="ARBA00022786"/>
    </source>
</evidence>
<dbReference type="InterPro" id="IPR006553">
    <property type="entry name" value="Leu-rich_rpt_Cys-con_subtyp"/>
</dbReference>
<keyword evidence="1" id="KW-0833">Ubl conjugation pathway</keyword>
<dbReference type="GO" id="GO:0019005">
    <property type="term" value="C:SCF ubiquitin ligase complex"/>
    <property type="evidence" value="ECO:0007669"/>
    <property type="project" value="TreeGrafter"/>
</dbReference>
<dbReference type="RefSeq" id="XP_026486427.2">
    <property type="nucleotide sequence ID" value="XM_026630642.2"/>
</dbReference>